<dbReference type="KEGG" id="bmy:BM_BM1240"/>
<evidence type="ECO:0000313" key="1">
    <source>
        <dbReference type="EMBL" id="CDP93906.1"/>
    </source>
</evidence>
<reference evidence="4" key="4">
    <citation type="submission" date="2019-12" db="UniProtKB">
        <authorList>
            <consortium name="WormBaseParasite"/>
        </authorList>
    </citation>
    <scope>IDENTIFICATION</scope>
</reference>
<reference evidence="1" key="2">
    <citation type="submission" date="2012-12" db="EMBL/GenBank/DDBJ databases">
        <authorList>
            <consortium name="WormBase Consortium"/>
            <person name="Ghedin E."/>
            <person name="Paulini M."/>
        </authorList>
    </citation>
    <scope>NUCLEOTIDE SEQUENCE</scope>
    <source>
        <strain evidence="1">FR3</strain>
    </source>
</reference>
<reference evidence="1 3" key="1">
    <citation type="journal article" date="2007" name="Science">
        <title>Draft genome of the filarial nematode parasite Brugia malayi.</title>
        <authorList>
            <person name="Ghedin E."/>
            <person name="Wang S."/>
            <person name="Spiro D."/>
            <person name="Caler E."/>
            <person name="Zhao Q."/>
            <person name="Crabtree J."/>
            <person name="Allen J.E."/>
            <person name="Delcher A.L."/>
            <person name="Guiliano D.B."/>
            <person name="Miranda-Saavedra D."/>
            <person name="Angiuoli S.V."/>
            <person name="Creasy T."/>
            <person name="Amedeo P."/>
            <person name="Haas B."/>
            <person name="El-Sayed N.M."/>
            <person name="Wortman J.R."/>
            <person name="Feldblyum T."/>
            <person name="Tallon L."/>
            <person name="Schatz M."/>
            <person name="Shumway M."/>
            <person name="Koo H."/>
            <person name="Salzberg S.L."/>
            <person name="Schobel S."/>
            <person name="Pertea M."/>
            <person name="Pop M."/>
            <person name="White O."/>
            <person name="Barton G.J."/>
            <person name="Carlow C.K."/>
            <person name="Crawford M.J."/>
            <person name="Daub J."/>
            <person name="Dimmic M.W."/>
            <person name="Estes C.F."/>
            <person name="Foster J.M."/>
            <person name="Ganatra M."/>
            <person name="Gregory W.F."/>
            <person name="Johnson N.M."/>
            <person name="Jin J."/>
            <person name="Komuniecki R."/>
            <person name="Korf I."/>
            <person name="Kumar S."/>
            <person name="Laney S."/>
            <person name="Li B.W."/>
            <person name="Li W."/>
            <person name="Lindblom T.H."/>
            <person name="Lustigman S."/>
            <person name="Ma D."/>
            <person name="Maina C.V."/>
            <person name="Martin D.M."/>
            <person name="McCarter J.P."/>
            <person name="McReynolds L."/>
            <person name="Mitreva M."/>
            <person name="Nutman T.B."/>
            <person name="Parkinson J."/>
            <person name="Peregrin-Alvarez J.M."/>
            <person name="Poole C."/>
            <person name="Ren Q."/>
            <person name="Saunders L."/>
            <person name="Sluder A.E."/>
            <person name="Smith K."/>
            <person name="Stanke M."/>
            <person name="Unnasch T.R."/>
            <person name="Ware J."/>
            <person name="Wei A.D."/>
            <person name="Weil G."/>
            <person name="Williams D.J."/>
            <person name="Zhang Y."/>
            <person name="Williams S.A."/>
            <person name="Fraser-Liggett C."/>
            <person name="Slatko B."/>
            <person name="Blaxter M.L."/>
            <person name="Scott A.L."/>
        </authorList>
    </citation>
    <scope>NUCLEOTIDE SEQUENCE</scope>
    <source>
        <strain evidence="1 3">FR3</strain>
    </source>
</reference>
<dbReference type="GeneID" id="66057685"/>
<dbReference type="EMBL" id="LN856913">
    <property type="protein sequence ID" value="CDP93906.1"/>
    <property type="molecule type" value="Genomic_DNA"/>
</dbReference>
<keyword evidence="3" id="KW-1185">Reference proteome</keyword>
<protein>
    <submittedName>
        <fullName evidence="1 4">Bm1240, isoform b</fullName>
    </submittedName>
</protein>
<sequence>MSGTETQFCKTYLTDEVFPVGVCFCRTYDISAPACNSDPKMISMAKRMLIIEATNHYSRFVYLHKLNTAGNLWCLSSPFYAKIIFDGYFH</sequence>
<evidence type="ECO:0000313" key="3">
    <source>
        <dbReference type="Proteomes" id="UP000006672"/>
    </source>
</evidence>
<dbReference type="Proteomes" id="UP000006672">
    <property type="component" value="Unassembled WGS sequence"/>
</dbReference>
<proteinExistence type="predicted"/>
<dbReference type="RefSeq" id="XP_042934254.1">
    <property type="nucleotide sequence ID" value="XM_043078320.1"/>
</dbReference>
<evidence type="ECO:0000313" key="2">
    <source>
        <dbReference type="EMBL" id="VIO93380.1"/>
    </source>
</evidence>
<dbReference type="WBParaSite" id="Bm1240.1">
    <property type="protein sequence ID" value="Bm1240.1"/>
    <property type="gene ID" value="WBGene00221501"/>
</dbReference>
<organism evidence="3 4">
    <name type="scientific">Brugia malayi</name>
    <name type="common">Filarial nematode worm</name>
    <dbReference type="NCBI Taxonomy" id="6279"/>
    <lineage>
        <taxon>Eukaryota</taxon>
        <taxon>Metazoa</taxon>
        <taxon>Ecdysozoa</taxon>
        <taxon>Nematoda</taxon>
        <taxon>Chromadorea</taxon>
        <taxon>Rhabditida</taxon>
        <taxon>Spirurina</taxon>
        <taxon>Spiruromorpha</taxon>
        <taxon>Filarioidea</taxon>
        <taxon>Onchocercidae</taxon>
        <taxon>Brugia</taxon>
    </lineage>
</organism>
<dbReference type="EMBL" id="CAAKNF010000193">
    <property type="protein sequence ID" value="VIO93380.1"/>
    <property type="molecule type" value="Genomic_DNA"/>
</dbReference>
<reference evidence="2" key="3">
    <citation type="submission" date="2019-04" db="EMBL/GenBank/DDBJ databases">
        <authorList>
            <person name="Howe K."/>
            <person name="Paulini M."/>
            <person name="Williams G."/>
        </authorList>
    </citation>
    <scope>NUCLEOTIDE SEQUENCE [LARGE SCALE GENOMIC DNA]</scope>
    <source>
        <strain evidence="2">FR3</strain>
    </source>
</reference>
<gene>
    <name evidence="1 4" type="primary">Bm1240</name>
    <name evidence="2" type="ORF">BM_BM1240</name>
    <name evidence="1" type="ORF">BM_Bm1240</name>
</gene>
<evidence type="ECO:0000313" key="4">
    <source>
        <dbReference type="WBParaSite" id="Bm1240.1"/>
    </source>
</evidence>
<name>A0A1P6BJE5_BRUMA</name>
<accession>A0A4E9FEZ5</accession>
<accession>A0A1P6BJE5</accession>
<dbReference type="CTD" id="66057685"/>
<dbReference type="AlphaFoldDB" id="A0A1P6BJE5"/>